<evidence type="ECO:0000256" key="2">
    <source>
        <dbReference type="ARBA" id="ARBA00007357"/>
    </source>
</evidence>
<evidence type="ECO:0000256" key="8">
    <source>
        <dbReference type="SAM" id="Phobius"/>
    </source>
</evidence>
<dbReference type="Gene3D" id="1.10.1380.10">
    <property type="entry name" value="Neutral endopeptidase , domain2"/>
    <property type="match status" value="1"/>
</dbReference>
<dbReference type="GO" id="GO:0004222">
    <property type="term" value="F:metalloendopeptidase activity"/>
    <property type="evidence" value="ECO:0007669"/>
    <property type="project" value="InterPro"/>
</dbReference>
<keyword evidence="8" id="KW-0812">Transmembrane</keyword>
<dbReference type="PANTHER" id="PTHR11733">
    <property type="entry name" value="ZINC METALLOPROTEASE FAMILY M13 NEPRILYSIN-RELATED"/>
    <property type="match status" value="1"/>
</dbReference>
<keyword evidence="7" id="KW-0482">Metalloprotease</keyword>
<dbReference type="SUPFAM" id="SSF55486">
    <property type="entry name" value="Metalloproteases ('zincins'), catalytic domain"/>
    <property type="match status" value="1"/>
</dbReference>
<organism evidence="11 12">
    <name type="scientific">Amblyomma americanum</name>
    <name type="common">Lone star tick</name>
    <dbReference type="NCBI Taxonomy" id="6943"/>
    <lineage>
        <taxon>Eukaryota</taxon>
        <taxon>Metazoa</taxon>
        <taxon>Ecdysozoa</taxon>
        <taxon>Arthropoda</taxon>
        <taxon>Chelicerata</taxon>
        <taxon>Arachnida</taxon>
        <taxon>Acari</taxon>
        <taxon>Parasitiformes</taxon>
        <taxon>Ixodida</taxon>
        <taxon>Ixodoidea</taxon>
        <taxon>Ixodidae</taxon>
        <taxon>Amblyomminae</taxon>
        <taxon>Amblyomma</taxon>
    </lineage>
</organism>
<dbReference type="GO" id="GO:0046872">
    <property type="term" value="F:metal ion binding"/>
    <property type="evidence" value="ECO:0007669"/>
    <property type="project" value="UniProtKB-KW"/>
</dbReference>
<gene>
    <name evidence="11" type="ORF">V5799_029424</name>
</gene>
<dbReference type="Pfam" id="PF05649">
    <property type="entry name" value="Peptidase_M13_N"/>
    <property type="match status" value="1"/>
</dbReference>
<dbReference type="GO" id="GO:0005886">
    <property type="term" value="C:plasma membrane"/>
    <property type="evidence" value="ECO:0007669"/>
    <property type="project" value="TreeGrafter"/>
</dbReference>
<keyword evidence="5" id="KW-0378">Hydrolase</keyword>
<dbReference type="InterPro" id="IPR042089">
    <property type="entry name" value="Peptidase_M13_dom_2"/>
</dbReference>
<dbReference type="PANTHER" id="PTHR11733:SF241">
    <property type="entry name" value="GH26575P-RELATED"/>
    <property type="match status" value="1"/>
</dbReference>
<dbReference type="Pfam" id="PF01431">
    <property type="entry name" value="Peptidase_M13"/>
    <property type="match status" value="1"/>
</dbReference>
<keyword evidence="12" id="KW-1185">Reference proteome</keyword>
<evidence type="ECO:0008006" key="13">
    <source>
        <dbReference type="Google" id="ProtNLM"/>
    </source>
</evidence>
<keyword evidence="3" id="KW-0645">Protease</keyword>
<reference evidence="11 12" key="1">
    <citation type="journal article" date="2023" name="Arcadia Sci">
        <title>De novo assembly of a long-read Amblyomma americanum tick genome.</title>
        <authorList>
            <person name="Chou S."/>
            <person name="Poskanzer K.E."/>
            <person name="Rollins M."/>
            <person name="Thuy-Boun P.S."/>
        </authorList>
    </citation>
    <scope>NUCLEOTIDE SEQUENCE [LARGE SCALE GENOMIC DNA]</scope>
    <source>
        <strain evidence="11">F_SG_1</strain>
        <tissue evidence="11">Salivary glands</tissue>
    </source>
</reference>
<dbReference type="AlphaFoldDB" id="A0AAQ4ER99"/>
<evidence type="ECO:0000259" key="10">
    <source>
        <dbReference type="Pfam" id="PF05649"/>
    </source>
</evidence>
<dbReference type="InterPro" id="IPR018497">
    <property type="entry name" value="Peptidase_M13_C"/>
</dbReference>
<dbReference type="GO" id="GO:0016485">
    <property type="term" value="P:protein processing"/>
    <property type="evidence" value="ECO:0007669"/>
    <property type="project" value="TreeGrafter"/>
</dbReference>
<evidence type="ECO:0000256" key="1">
    <source>
        <dbReference type="ARBA" id="ARBA00001947"/>
    </source>
</evidence>
<name>A0AAQ4ER99_AMBAM</name>
<keyword evidence="8" id="KW-1133">Transmembrane helix</keyword>
<evidence type="ECO:0000259" key="9">
    <source>
        <dbReference type="Pfam" id="PF01431"/>
    </source>
</evidence>
<sequence>MVAGVPFRKRDVLIAALFVAAVTAVIVVAVVALVNATEPVSSKRFCKTKDCFDHAWLLTAKLNRSLDPCRNFSAYVCSAWSPPEGYLEHSNSAMDDVRKSWFPAFEGILVDGSRTIASGYKPLAMYSSCMGERSQYGSNVGVFRKFLNDCRLSWPGEQDPGDTKALDVLQTLALKWHVPLFFQVRVLRLTSVSKWRFTLEPGSLIPLMFQHHVTVSEAGGYAKYWTTFQVILSGAQNEVEINKTLIDATMRMERNIFRRLLTAMRPPAVEPALVSILHLGSYTPPLASDQWLRAFRQTQLKPSVEPSDEVLLSDVAFFAVLASVLASYDDKQLLALIAWSFVQLFAPAVDFRLLENRYDQGVALYRPYFCERFVETAYRILVTALSSVSRFTRQERSLVKTGFNSLVLAAADMVEATTWLDDVSRWLAVQKVSTTRLFLWPPERMLVSSELELLYEAFPNAESSFGEYWVKASRSAAAAYHPREDIDLLGYPVNYALPYFFYDAATGSVKVAVGAVTAPLYYSKGTKAMFYGGLGFFMALQLVASMDSQGLRWHPDGSFGDFFLSNASAEKFALRDGCLQTEGQTLGDSSDDETRTGRRRNSVFPEIPALEVAHEAYQRSVRDDDAPQGIASELSGEQVFFMTLCYMMCTLPGAVGPHTLDCNKAVRNSAAFAQVYRCPNGSPMNPARKCSFFI</sequence>
<dbReference type="InterPro" id="IPR008753">
    <property type="entry name" value="Peptidase_M13_N"/>
</dbReference>
<feature type="domain" description="Peptidase M13 C-terminal" evidence="9">
    <location>
        <begin position="501"/>
        <end position="691"/>
    </location>
</feature>
<proteinExistence type="inferred from homology"/>
<keyword evidence="6" id="KW-0862">Zinc</keyword>
<dbReference type="PROSITE" id="PS51885">
    <property type="entry name" value="NEPRILYSIN"/>
    <property type="match status" value="1"/>
</dbReference>
<protein>
    <recommendedName>
        <fullName evidence="13">M13 family peptidase</fullName>
    </recommendedName>
</protein>
<evidence type="ECO:0000313" key="11">
    <source>
        <dbReference type="EMBL" id="KAK8777231.1"/>
    </source>
</evidence>
<dbReference type="InterPro" id="IPR000718">
    <property type="entry name" value="Peptidase_M13"/>
</dbReference>
<evidence type="ECO:0000256" key="7">
    <source>
        <dbReference type="ARBA" id="ARBA00023049"/>
    </source>
</evidence>
<accession>A0AAQ4ER99</accession>
<evidence type="ECO:0000256" key="6">
    <source>
        <dbReference type="ARBA" id="ARBA00022833"/>
    </source>
</evidence>
<comment type="cofactor">
    <cofactor evidence="1">
        <name>Zn(2+)</name>
        <dbReference type="ChEBI" id="CHEBI:29105"/>
    </cofactor>
</comment>
<dbReference type="EMBL" id="JARKHS020012073">
    <property type="protein sequence ID" value="KAK8777231.1"/>
    <property type="molecule type" value="Genomic_DNA"/>
</dbReference>
<evidence type="ECO:0000313" key="12">
    <source>
        <dbReference type="Proteomes" id="UP001321473"/>
    </source>
</evidence>
<evidence type="ECO:0000256" key="4">
    <source>
        <dbReference type="ARBA" id="ARBA00022723"/>
    </source>
</evidence>
<keyword evidence="8" id="KW-0472">Membrane</keyword>
<comment type="caution">
    <text evidence="11">The sequence shown here is derived from an EMBL/GenBank/DDBJ whole genome shotgun (WGS) entry which is preliminary data.</text>
</comment>
<comment type="similarity">
    <text evidence="2">Belongs to the peptidase M13 family.</text>
</comment>
<evidence type="ECO:0000256" key="5">
    <source>
        <dbReference type="ARBA" id="ARBA00022801"/>
    </source>
</evidence>
<dbReference type="Proteomes" id="UP001321473">
    <property type="component" value="Unassembled WGS sequence"/>
</dbReference>
<feature type="transmembrane region" description="Helical" evidence="8">
    <location>
        <begin position="12"/>
        <end position="34"/>
    </location>
</feature>
<keyword evidence="4" id="KW-0479">Metal-binding</keyword>
<feature type="domain" description="Peptidase M13 N-terminal" evidence="10">
    <location>
        <begin position="68"/>
        <end position="436"/>
    </location>
</feature>
<dbReference type="InterPro" id="IPR024079">
    <property type="entry name" value="MetalloPept_cat_dom_sf"/>
</dbReference>
<evidence type="ECO:0000256" key="3">
    <source>
        <dbReference type="ARBA" id="ARBA00022670"/>
    </source>
</evidence>
<dbReference type="Gene3D" id="3.40.390.10">
    <property type="entry name" value="Collagenase (Catalytic Domain)"/>
    <property type="match status" value="1"/>
</dbReference>